<dbReference type="CDD" id="cd09272">
    <property type="entry name" value="RNase_HI_RT_Ty1"/>
    <property type="match status" value="1"/>
</dbReference>
<evidence type="ECO:0000313" key="1">
    <source>
        <dbReference type="EMBL" id="GJT17642.1"/>
    </source>
</evidence>
<dbReference type="InterPro" id="IPR043502">
    <property type="entry name" value="DNA/RNA_pol_sf"/>
</dbReference>
<dbReference type="PANTHER" id="PTHR11439:SF509">
    <property type="entry name" value="RNA-DIRECTED DNA POLYMERASE"/>
    <property type="match status" value="1"/>
</dbReference>
<name>A0ABQ5BUU4_9ASTR</name>
<gene>
    <name evidence="1" type="ORF">Tco_0876348</name>
</gene>
<evidence type="ECO:0008006" key="3">
    <source>
        <dbReference type="Google" id="ProtNLM"/>
    </source>
</evidence>
<reference evidence="1" key="1">
    <citation type="journal article" date="2022" name="Int. J. Mol. Sci.">
        <title>Draft Genome of Tanacetum Coccineum: Genomic Comparison of Closely Related Tanacetum-Family Plants.</title>
        <authorList>
            <person name="Yamashiro T."/>
            <person name="Shiraishi A."/>
            <person name="Nakayama K."/>
            <person name="Satake H."/>
        </authorList>
    </citation>
    <scope>NUCLEOTIDE SEQUENCE</scope>
</reference>
<organism evidence="1 2">
    <name type="scientific">Tanacetum coccineum</name>
    <dbReference type="NCBI Taxonomy" id="301880"/>
    <lineage>
        <taxon>Eukaryota</taxon>
        <taxon>Viridiplantae</taxon>
        <taxon>Streptophyta</taxon>
        <taxon>Embryophyta</taxon>
        <taxon>Tracheophyta</taxon>
        <taxon>Spermatophyta</taxon>
        <taxon>Magnoliopsida</taxon>
        <taxon>eudicotyledons</taxon>
        <taxon>Gunneridae</taxon>
        <taxon>Pentapetalae</taxon>
        <taxon>asterids</taxon>
        <taxon>campanulids</taxon>
        <taxon>Asterales</taxon>
        <taxon>Asteraceae</taxon>
        <taxon>Asteroideae</taxon>
        <taxon>Anthemideae</taxon>
        <taxon>Anthemidinae</taxon>
        <taxon>Tanacetum</taxon>
    </lineage>
</organism>
<comment type="caution">
    <text evidence="1">The sequence shown here is derived from an EMBL/GenBank/DDBJ whole genome shotgun (WGS) entry which is preliminary data.</text>
</comment>
<protein>
    <recommendedName>
        <fullName evidence="3">Retrovirus-related Pol polyprotein from transposon TNT 1-94</fullName>
    </recommendedName>
</protein>
<reference evidence="1" key="2">
    <citation type="submission" date="2022-01" db="EMBL/GenBank/DDBJ databases">
        <authorList>
            <person name="Yamashiro T."/>
            <person name="Shiraishi A."/>
            <person name="Satake H."/>
            <person name="Nakayama K."/>
        </authorList>
    </citation>
    <scope>NUCLEOTIDE SEQUENCE</scope>
</reference>
<sequence length="228" mass="26382">MVRSLMYLTASRPDLVFATCFCARYQARPTKKHLKEVERIFRYLKKTIHMGLRYPKDTSFKLTYFLDADHAGCLDTCKSTSGGIHFVGNKLVSWPSKKQDCTAMSTAETEYVSMSACCAQIILMRTQLTDCGFHFYKIPMYCDSKSATTIFCNPVQHTRTKHIVVRYHFIKKHVEKGIVELYFVGTQYQLADLLMKALSKKRFEYLDGRLSMRCLTPEEQEHLANEHA</sequence>
<proteinExistence type="predicted"/>
<dbReference type="EMBL" id="BQNB010013575">
    <property type="protein sequence ID" value="GJT17642.1"/>
    <property type="molecule type" value="Genomic_DNA"/>
</dbReference>
<accession>A0ABQ5BUU4</accession>
<evidence type="ECO:0000313" key="2">
    <source>
        <dbReference type="Proteomes" id="UP001151760"/>
    </source>
</evidence>
<dbReference type="Proteomes" id="UP001151760">
    <property type="component" value="Unassembled WGS sequence"/>
</dbReference>
<dbReference type="PANTHER" id="PTHR11439">
    <property type="entry name" value="GAG-POL-RELATED RETROTRANSPOSON"/>
    <property type="match status" value="1"/>
</dbReference>
<dbReference type="SUPFAM" id="SSF56672">
    <property type="entry name" value="DNA/RNA polymerases"/>
    <property type="match status" value="1"/>
</dbReference>
<keyword evidence="2" id="KW-1185">Reference proteome</keyword>